<comment type="caution">
    <text evidence="4">The sequence shown here is derived from an EMBL/GenBank/DDBJ whole genome shotgun (WGS) entry which is preliminary data.</text>
</comment>
<evidence type="ECO:0000313" key="4">
    <source>
        <dbReference type="EMBL" id="GAA3043770.1"/>
    </source>
</evidence>
<evidence type="ECO:0000259" key="3">
    <source>
        <dbReference type="Pfam" id="PF03061"/>
    </source>
</evidence>
<dbReference type="RefSeq" id="WP_290706547.1">
    <property type="nucleotide sequence ID" value="NZ_BAAAVS010000051.1"/>
</dbReference>
<dbReference type="CDD" id="cd03443">
    <property type="entry name" value="PaaI_thioesterase"/>
    <property type="match status" value="1"/>
</dbReference>
<dbReference type="Proteomes" id="UP001501035">
    <property type="component" value="Unassembled WGS sequence"/>
</dbReference>
<dbReference type="PANTHER" id="PTHR43240">
    <property type="entry name" value="1,4-DIHYDROXY-2-NAPHTHOYL-COA THIOESTERASE 1"/>
    <property type="match status" value="1"/>
</dbReference>
<dbReference type="NCBIfam" id="TIGR00369">
    <property type="entry name" value="unchar_dom_1"/>
    <property type="match status" value="1"/>
</dbReference>
<evidence type="ECO:0000256" key="1">
    <source>
        <dbReference type="ARBA" id="ARBA00008324"/>
    </source>
</evidence>
<keyword evidence="2" id="KW-0378">Hydrolase</keyword>
<evidence type="ECO:0000256" key="2">
    <source>
        <dbReference type="ARBA" id="ARBA00022801"/>
    </source>
</evidence>
<proteinExistence type="inferred from homology"/>
<keyword evidence="5" id="KW-1185">Reference proteome</keyword>
<gene>
    <name evidence="4" type="ORF">GCM10010528_24080</name>
</gene>
<dbReference type="Gene3D" id="3.10.129.10">
    <property type="entry name" value="Hotdog Thioesterase"/>
    <property type="match status" value="1"/>
</dbReference>
<feature type="domain" description="Thioesterase" evidence="3">
    <location>
        <begin position="203"/>
        <end position="282"/>
    </location>
</feature>
<sequence>MTHSPTDAFEAFAIRVVADSAPIAMTQSLGTRILDHRGLVDLPALLVLVDDLGGVPFALADRSSSSLQARLTMSMGARPDRGDVLRGDSELEMFDDALGSTTVRVVRDDEVVVRGQARSVRVGRTVIGESGVVVGEPLPAPDEAEPPPTIDPTLSGAAVIASIADGTLRIGPLAELLNATIIDPDPTALRLAVETSRWMGNFFGTMHGGIISTIAAQAASLGIQANMPTGHDYQLIEFTIAFLRSPAVDGQRVTATVNPVKIGRRLSTVDVLLQDAEGTLVARATADARCDL</sequence>
<dbReference type="InterPro" id="IPR003736">
    <property type="entry name" value="PAAI_dom"/>
</dbReference>
<evidence type="ECO:0000313" key="5">
    <source>
        <dbReference type="Proteomes" id="UP001501035"/>
    </source>
</evidence>
<name>A0ABP6LH41_9ACTN</name>
<dbReference type="EMBL" id="BAAAVS010000051">
    <property type="protein sequence ID" value="GAA3043770.1"/>
    <property type="molecule type" value="Genomic_DNA"/>
</dbReference>
<protein>
    <recommendedName>
        <fullName evidence="3">Thioesterase domain-containing protein</fullName>
    </recommendedName>
</protein>
<dbReference type="InterPro" id="IPR006683">
    <property type="entry name" value="Thioestr_dom"/>
</dbReference>
<reference evidence="5" key="1">
    <citation type="journal article" date="2019" name="Int. J. Syst. Evol. Microbiol.">
        <title>The Global Catalogue of Microorganisms (GCM) 10K type strain sequencing project: providing services to taxonomists for standard genome sequencing and annotation.</title>
        <authorList>
            <consortium name="The Broad Institute Genomics Platform"/>
            <consortium name="The Broad Institute Genome Sequencing Center for Infectious Disease"/>
            <person name="Wu L."/>
            <person name="Ma J."/>
        </authorList>
    </citation>
    <scope>NUCLEOTIDE SEQUENCE [LARGE SCALE GENOMIC DNA]</scope>
    <source>
        <strain evidence="5">JCM 14234</strain>
    </source>
</reference>
<dbReference type="SUPFAM" id="SSF54637">
    <property type="entry name" value="Thioesterase/thiol ester dehydrase-isomerase"/>
    <property type="match status" value="1"/>
</dbReference>
<comment type="similarity">
    <text evidence="1">Belongs to the thioesterase PaaI family.</text>
</comment>
<accession>A0ABP6LH41</accession>
<organism evidence="4 5">
    <name type="scientific">Gordonia defluvii</name>
    <dbReference type="NCBI Taxonomy" id="283718"/>
    <lineage>
        <taxon>Bacteria</taxon>
        <taxon>Bacillati</taxon>
        <taxon>Actinomycetota</taxon>
        <taxon>Actinomycetes</taxon>
        <taxon>Mycobacteriales</taxon>
        <taxon>Gordoniaceae</taxon>
        <taxon>Gordonia</taxon>
    </lineage>
</organism>
<dbReference type="PANTHER" id="PTHR43240:SF5">
    <property type="entry name" value="1,4-DIHYDROXY-2-NAPHTHOYL-COA THIOESTERASE 1"/>
    <property type="match status" value="1"/>
</dbReference>
<dbReference type="InterPro" id="IPR029069">
    <property type="entry name" value="HotDog_dom_sf"/>
</dbReference>
<dbReference type="Pfam" id="PF03061">
    <property type="entry name" value="4HBT"/>
    <property type="match status" value="1"/>
</dbReference>